<dbReference type="SUPFAM" id="SSF50129">
    <property type="entry name" value="GroES-like"/>
    <property type="match status" value="1"/>
</dbReference>
<dbReference type="CDD" id="cd08243">
    <property type="entry name" value="quinone_oxidoreductase_like_1"/>
    <property type="match status" value="1"/>
</dbReference>
<dbReference type="Gene3D" id="3.40.50.720">
    <property type="entry name" value="NAD(P)-binding Rossmann-like Domain"/>
    <property type="match status" value="1"/>
</dbReference>
<dbReference type="InterPro" id="IPR013154">
    <property type="entry name" value="ADH-like_N"/>
</dbReference>
<dbReference type="GO" id="GO:0070402">
    <property type="term" value="F:NADPH binding"/>
    <property type="evidence" value="ECO:0007669"/>
    <property type="project" value="TreeGrafter"/>
</dbReference>
<dbReference type="InterPro" id="IPR011032">
    <property type="entry name" value="GroES-like_sf"/>
</dbReference>
<dbReference type="OMA" id="PNEQIYP"/>
<dbReference type="Pfam" id="PF13602">
    <property type="entry name" value="ADH_zinc_N_2"/>
    <property type="match status" value="1"/>
</dbReference>
<dbReference type="eggNOG" id="KOG1198">
    <property type="taxonomic scope" value="Eukaryota"/>
</dbReference>
<keyword evidence="2" id="KW-0560">Oxidoreductase</keyword>
<evidence type="ECO:0000256" key="1">
    <source>
        <dbReference type="ARBA" id="ARBA00022857"/>
    </source>
</evidence>
<dbReference type="PANTHER" id="PTHR48106">
    <property type="entry name" value="QUINONE OXIDOREDUCTASE PIG3-RELATED"/>
    <property type="match status" value="1"/>
</dbReference>
<evidence type="ECO:0000313" key="5">
    <source>
        <dbReference type="Proteomes" id="UP000016931"/>
    </source>
</evidence>
<dbReference type="Proteomes" id="UP000016931">
    <property type="component" value="Unassembled WGS sequence"/>
</dbReference>
<dbReference type="EMBL" id="KB456262">
    <property type="protein sequence ID" value="EMF14255.1"/>
    <property type="molecule type" value="Genomic_DNA"/>
</dbReference>
<proteinExistence type="predicted"/>
<dbReference type="SMART" id="SM00829">
    <property type="entry name" value="PKS_ER"/>
    <property type="match status" value="1"/>
</dbReference>
<organism evidence="4 5">
    <name type="scientific">Sphaerulina musiva (strain SO2202)</name>
    <name type="common">Poplar stem canker fungus</name>
    <name type="synonym">Septoria musiva</name>
    <dbReference type="NCBI Taxonomy" id="692275"/>
    <lineage>
        <taxon>Eukaryota</taxon>
        <taxon>Fungi</taxon>
        <taxon>Dikarya</taxon>
        <taxon>Ascomycota</taxon>
        <taxon>Pezizomycotina</taxon>
        <taxon>Dothideomycetes</taxon>
        <taxon>Dothideomycetidae</taxon>
        <taxon>Mycosphaerellales</taxon>
        <taxon>Mycosphaerellaceae</taxon>
        <taxon>Sphaerulina</taxon>
    </lineage>
</organism>
<dbReference type="InterPro" id="IPR020843">
    <property type="entry name" value="ER"/>
</dbReference>
<gene>
    <name evidence="4" type="ORF">SEPMUDRAFT_140040</name>
</gene>
<dbReference type="GeneID" id="27900059"/>
<sequence>MMKAIVIHEPGGPEVLKIEERPIPTPQPGQILIRIKAFGLNRSELFTRQGHSPVQFPRILGIEATGIVASAPPANEEEKEEKEPPQFQQGDIVATAMGGMGRVFDGGYAEYTCVPARQVQKLYSSHSDIEQQQQQKNILPWEILGGYPEMLQTAWGSLFLALRIQAGEKLLIRGGTTSVGLAAAAIARKFGGIEEVVSTTRNGARRGLLEEHGVTTVIVDEGEIAKEVWERVGGVDKVLELVGTTTAEDSLRCVKPNGVVCIAGMVGNKWTFSNFEPMASIPTSVHLTTYSGGTEEFMQTPLQEMMEQISTGELRIPMGKVFRFEEIVEAHRMMEEGTAGGKIVVLV</sequence>
<accession>M3D7V3</accession>
<keyword evidence="5" id="KW-1185">Reference proteome</keyword>
<protein>
    <submittedName>
        <fullName evidence="4">GroES-like protein</fullName>
    </submittedName>
</protein>
<dbReference type="SUPFAM" id="SSF51735">
    <property type="entry name" value="NAD(P)-binding Rossmann-fold domains"/>
    <property type="match status" value="1"/>
</dbReference>
<evidence type="ECO:0000256" key="2">
    <source>
        <dbReference type="ARBA" id="ARBA00023002"/>
    </source>
</evidence>
<keyword evidence="1" id="KW-0521">NADP</keyword>
<dbReference type="HOGENOM" id="CLU_026673_3_4_1"/>
<evidence type="ECO:0000313" key="4">
    <source>
        <dbReference type="EMBL" id="EMF14255.1"/>
    </source>
</evidence>
<dbReference type="Pfam" id="PF08240">
    <property type="entry name" value="ADH_N"/>
    <property type="match status" value="1"/>
</dbReference>
<dbReference type="OrthoDB" id="27934at2759"/>
<evidence type="ECO:0000259" key="3">
    <source>
        <dbReference type="SMART" id="SM00829"/>
    </source>
</evidence>
<dbReference type="GO" id="GO:0016651">
    <property type="term" value="F:oxidoreductase activity, acting on NAD(P)H"/>
    <property type="evidence" value="ECO:0007669"/>
    <property type="project" value="TreeGrafter"/>
</dbReference>
<name>M3D7V3_SPHMS</name>
<dbReference type="Gene3D" id="3.90.180.10">
    <property type="entry name" value="Medium-chain alcohol dehydrogenases, catalytic domain"/>
    <property type="match status" value="1"/>
</dbReference>
<feature type="domain" description="Enoyl reductase (ER)" evidence="3">
    <location>
        <begin position="11"/>
        <end position="345"/>
    </location>
</feature>
<dbReference type="RefSeq" id="XP_016762376.1">
    <property type="nucleotide sequence ID" value="XM_016902922.1"/>
</dbReference>
<dbReference type="InterPro" id="IPR036291">
    <property type="entry name" value="NAD(P)-bd_dom_sf"/>
</dbReference>
<dbReference type="STRING" id="692275.M3D7V3"/>
<reference evidence="4 5" key="1">
    <citation type="journal article" date="2012" name="PLoS Pathog.">
        <title>Diverse lifestyles and strategies of plant pathogenesis encoded in the genomes of eighteen Dothideomycetes fungi.</title>
        <authorList>
            <person name="Ohm R.A."/>
            <person name="Feau N."/>
            <person name="Henrissat B."/>
            <person name="Schoch C.L."/>
            <person name="Horwitz B.A."/>
            <person name="Barry K.W."/>
            <person name="Condon B.J."/>
            <person name="Copeland A.C."/>
            <person name="Dhillon B."/>
            <person name="Glaser F."/>
            <person name="Hesse C.N."/>
            <person name="Kosti I."/>
            <person name="LaButti K."/>
            <person name="Lindquist E.A."/>
            <person name="Lucas S."/>
            <person name="Salamov A.A."/>
            <person name="Bradshaw R.E."/>
            <person name="Ciuffetti L."/>
            <person name="Hamelin R.C."/>
            <person name="Kema G.H.J."/>
            <person name="Lawrence C."/>
            <person name="Scott J.A."/>
            <person name="Spatafora J.W."/>
            <person name="Turgeon B.G."/>
            <person name="de Wit P.J.G.M."/>
            <person name="Zhong S."/>
            <person name="Goodwin S.B."/>
            <person name="Grigoriev I.V."/>
        </authorList>
    </citation>
    <scope>NUCLEOTIDE SEQUENCE [LARGE SCALE GENOMIC DNA]</scope>
    <source>
        <strain evidence="4 5">SO2202</strain>
    </source>
</reference>
<dbReference type="PANTHER" id="PTHR48106:SF18">
    <property type="entry name" value="QUINONE OXIDOREDUCTASE PIG3"/>
    <property type="match status" value="1"/>
</dbReference>
<dbReference type="AlphaFoldDB" id="M3D7V3"/>